<dbReference type="Proteomes" id="UP001341840">
    <property type="component" value="Unassembled WGS sequence"/>
</dbReference>
<feature type="region of interest" description="Disordered" evidence="1">
    <location>
        <begin position="1"/>
        <end position="23"/>
    </location>
</feature>
<organism evidence="2 3">
    <name type="scientific">Stylosanthes scabra</name>
    <dbReference type="NCBI Taxonomy" id="79078"/>
    <lineage>
        <taxon>Eukaryota</taxon>
        <taxon>Viridiplantae</taxon>
        <taxon>Streptophyta</taxon>
        <taxon>Embryophyta</taxon>
        <taxon>Tracheophyta</taxon>
        <taxon>Spermatophyta</taxon>
        <taxon>Magnoliopsida</taxon>
        <taxon>eudicotyledons</taxon>
        <taxon>Gunneridae</taxon>
        <taxon>Pentapetalae</taxon>
        <taxon>rosids</taxon>
        <taxon>fabids</taxon>
        <taxon>Fabales</taxon>
        <taxon>Fabaceae</taxon>
        <taxon>Papilionoideae</taxon>
        <taxon>50 kb inversion clade</taxon>
        <taxon>dalbergioids sensu lato</taxon>
        <taxon>Dalbergieae</taxon>
        <taxon>Pterocarpus clade</taxon>
        <taxon>Stylosanthes</taxon>
    </lineage>
</organism>
<evidence type="ECO:0000256" key="1">
    <source>
        <dbReference type="SAM" id="MobiDB-lite"/>
    </source>
</evidence>
<comment type="caution">
    <text evidence="2">The sequence shown here is derived from an EMBL/GenBank/DDBJ whole genome shotgun (WGS) entry which is preliminary data.</text>
</comment>
<feature type="non-terminal residue" evidence="2">
    <location>
        <position position="97"/>
    </location>
</feature>
<feature type="region of interest" description="Disordered" evidence="1">
    <location>
        <begin position="41"/>
        <end position="97"/>
    </location>
</feature>
<accession>A0ABU6T2B9</accession>
<gene>
    <name evidence="2" type="ORF">PIB30_114224</name>
</gene>
<dbReference type="EMBL" id="JASCZI010070613">
    <property type="protein sequence ID" value="MED6142490.1"/>
    <property type="molecule type" value="Genomic_DNA"/>
</dbReference>
<feature type="compositionally biased region" description="Basic and acidic residues" evidence="1">
    <location>
        <begin position="87"/>
        <end position="97"/>
    </location>
</feature>
<evidence type="ECO:0000313" key="2">
    <source>
        <dbReference type="EMBL" id="MED6142490.1"/>
    </source>
</evidence>
<reference evidence="2 3" key="1">
    <citation type="journal article" date="2023" name="Plants (Basel)">
        <title>Bridging the Gap: Combining Genomics and Transcriptomics Approaches to Understand Stylosanthes scabra, an Orphan Legume from the Brazilian Caatinga.</title>
        <authorList>
            <person name="Ferreira-Neto J.R.C."/>
            <person name="da Silva M.D."/>
            <person name="Binneck E."/>
            <person name="de Melo N.F."/>
            <person name="da Silva R.H."/>
            <person name="de Melo A.L.T.M."/>
            <person name="Pandolfi V."/>
            <person name="Bustamante F.O."/>
            <person name="Brasileiro-Vidal A.C."/>
            <person name="Benko-Iseppon A.M."/>
        </authorList>
    </citation>
    <scope>NUCLEOTIDE SEQUENCE [LARGE SCALE GENOMIC DNA]</scope>
    <source>
        <tissue evidence="2">Leaves</tissue>
    </source>
</reference>
<proteinExistence type="predicted"/>
<protein>
    <submittedName>
        <fullName evidence="2">Uncharacterized protein</fullName>
    </submittedName>
</protein>
<feature type="compositionally biased region" description="Basic and acidic residues" evidence="1">
    <location>
        <begin position="48"/>
        <end position="68"/>
    </location>
</feature>
<keyword evidence="3" id="KW-1185">Reference proteome</keyword>
<name>A0ABU6T2B9_9FABA</name>
<evidence type="ECO:0000313" key="3">
    <source>
        <dbReference type="Proteomes" id="UP001341840"/>
    </source>
</evidence>
<sequence length="97" mass="10622">MGQIAEKLSTTLPKAFPSDTEVNPKGEFKAINLISGKIVQGSNLGDSAKQDDHGSQPKSLNEAHEQKGQKPTLAKGKENHIPFPQQLRKEVKDKQFS</sequence>